<dbReference type="EMBL" id="CP002117">
    <property type="protein sequence ID" value="ADN36718.1"/>
    <property type="molecule type" value="Genomic_DNA"/>
</dbReference>
<dbReference type="RefSeq" id="WP_013329895.1">
    <property type="nucleotide sequence ID" value="NC_014507.1"/>
</dbReference>
<dbReference type="Gene3D" id="6.10.340.10">
    <property type="match status" value="1"/>
</dbReference>
<keyword evidence="13 14" id="KW-0472">Membrane</keyword>
<evidence type="ECO:0000256" key="2">
    <source>
        <dbReference type="ARBA" id="ARBA00004651"/>
    </source>
</evidence>
<dbReference type="EC" id="2.7.13.3" evidence="3"/>
<comment type="catalytic activity">
    <reaction evidence="1">
        <text>ATP + protein L-histidine = ADP + protein N-phospho-L-histidine.</text>
        <dbReference type="EC" id="2.7.13.3"/>
    </reaction>
</comment>
<keyword evidence="6" id="KW-0808">Transferase</keyword>
<dbReference type="GO" id="GO:0005886">
    <property type="term" value="C:plasma membrane"/>
    <property type="evidence" value="ECO:0007669"/>
    <property type="project" value="UniProtKB-SubCell"/>
</dbReference>
<gene>
    <name evidence="16" type="ordered locus">Mpet_1968</name>
</gene>
<reference evidence="16 17" key="1">
    <citation type="journal article" date="2010" name="Stand. Genomic Sci.">
        <title>Complete genome sequence of Methanoplanus petrolearius type strain (SEBR 4847).</title>
        <authorList>
            <person name="Brambilla E."/>
            <person name="Djao O.D."/>
            <person name="Daligault H."/>
            <person name="Lapidus A."/>
            <person name="Lucas S."/>
            <person name="Hammon N."/>
            <person name="Nolan M."/>
            <person name="Tice H."/>
            <person name="Cheng J.F."/>
            <person name="Han C."/>
            <person name="Tapia R."/>
            <person name="Goodwin L."/>
            <person name="Pitluck S."/>
            <person name="Liolios K."/>
            <person name="Ivanova N."/>
            <person name="Mavromatis K."/>
            <person name="Mikhailova N."/>
            <person name="Pati A."/>
            <person name="Chen A."/>
            <person name="Palaniappan K."/>
            <person name="Land M."/>
            <person name="Hauser L."/>
            <person name="Chang Y.J."/>
            <person name="Jeffries C.D."/>
            <person name="Rohde M."/>
            <person name="Spring S."/>
            <person name="Sikorski J."/>
            <person name="Goker M."/>
            <person name="Woyke T."/>
            <person name="Bristow J."/>
            <person name="Eisen J.A."/>
            <person name="Markowitz V."/>
            <person name="Hugenholtz P."/>
            <person name="Kyrpides N.C."/>
            <person name="Klenk H.P."/>
        </authorList>
    </citation>
    <scope>NUCLEOTIDE SEQUENCE [LARGE SCALE GENOMIC DNA]</scope>
    <source>
        <strain evidence="17">DSM 11571 / OCM 486 / SEBR 4847</strain>
    </source>
</reference>
<dbReference type="CDD" id="cd00082">
    <property type="entry name" value="HisKA"/>
    <property type="match status" value="1"/>
</dbReference>
<accession>E1RJ48</accession>
<keyword evidence="9" id="KW-0418">Kinase</keyword>
<organism evidence="16 17">
    <name type="scientific">Methanolacinia petrolearia (strain DSM 11571 / OCM 486 / SEBR 4847)</name>
    <name type="common">Methanoplanus petrolearius</name>
    <dbReference type="NCBI Taxonomy" id="679926"/>
    <lineage>
        <taxon>Archaea</taxon>
        <taxon>Methanobacteriati</taxon>
        <taxon>Methanobacteriota</taxon>
        <taxon>Stenosarchaea group</taxon>
        <taxon>Methanomicrobia</taxon>
        <taxon>Methanomicrobiales</taxon>
        <taxon>Methanomicrobiaceae</taxon>
        <taxon>Methanolacinia</taxon>
    </lineage>
</organism>
<keyword evidence="12" id="KW-0902">Two-component regulatory system</keyword>
<evidence type="ECO:0000256" key="13">
    <source>
        <dbReference type="ARBA" id="ARBA00023136"/>
    </source>
</evidence>
<dbReference type="PROSITE" id="PS50885">
    <property type="entry name" value="HAMP"/>
    <property type="match status" value="1"/>
</dbReference>
<feature type="domain" description="HAMP" evidence="15">
    <location>
        <begin position="317"/>
        <end position="370"/>
    </location>
</feature>
<keyword evidence="8" id="KW-0547">Nucleotide-binding</keyword>
<evidence type="ECO:0000256" key="1">
    <source>
        <dbReference type="ARBA" id="ARBA00000085"/>
    </source>
</evidence>
<dbReference type="KEGG" id="mpi:Mpet_1968"/>
<evidence type="ECO:0000259" key="15">
    <source>
        <dbReference type="PROSITE" id="PS50885"/>
    </source>
</evidence>
<evidence type="ECO:0000256" key="3">
    <source>
        <dbReference type="ARBA" id="ARBA00012438"/>
    </source>
</evidence>
<name>E1RJ48_METP4</name>
<sequence length="472" mass="53745">MDLKTKVIFLYLIIAVIVLILVGVVLPSSLEKQNLDTISDISIRELKYIDFSLTNLISEAKYDINELSVKDVVQTRDDSDFTSFLNASEDTFEYSIGEKEQDIIDLMLEYQTTHPYVNSVYMGRENGTFVRSQERARNTAYDPRERPWYILAKENPGEVMVTEPYSSVTTPDINLGVVKALVDQDGEVYGVIGADITLEKLREYINSINTVEEGDIILTDSNGIILAYRNSSYLFTDIEGILQNYTPAFLNEEQGVIFLDGDYLVYYTSPELGWKIGEIFPAEYINQKINESIVKILVYVIITLILLSALTLLTLNYTIIKPISDLTAVSRKIAETGDLDQKIDVKGTGEIESLARSFKAMVDRIETDEIERLEMERQIANAVVQIEENMGQLAILNDEIRNPLTIIVANAEMAPGENGEPILNQAYEIDRIVRQLDREWLSSEKVWSFLRRYYGIDHRKNDEGKKEDEDSK</sequence>
<evidence type="ECO:0000313" key="16">
    <source>
        <dbReference type="EMBL" id="ADN36718.1"/>
    </source>
</evidence>
<evidence type="ECO:0000256" key="10">
    <source>
        <dbReference type="ARBA" id="ARBA00022840"/>
    </source>
</evidence>
<dbReference type="OrthoDB" id="342253at2157"/>
<dbReference type="InterPro" id="IPR003661">
    <property type="entry name" value="HisK_dim/P_dom"/>
</dbReference>
<dbReference type="Gene3D" id="3.30.450.20">
    <property type="entry name" value="PAS domain"/>
    <property type="match status" value="2"/>
</dbReference>
<dbReference type="CDD" id="cd06225">
    <property type="entry name" value="HAMP"/>
    <property type="match status" value="1"/>
</dbReference>
<dbReference type="InterPro" id="IPR050398">
    <property type="entry name" value="HssS/ArlS-like"/>
</dbReference>
<dbReference type="InterPro" id="IPR029151">
    <property type="entry name" value="Sensor-like_sf"/>
</dbReference>
<dbReference type="PANTHER" id="PTHR45528">
    <property type="entry name" value="SENSOR HISTIDINE KINASE CPXA"/>
    <property type="match status" value="1"/>
</dbReference>
<dbReference type="InterPro" id="IPR003660">
    <property type="entry name" value="HAMP_dom"/>
</dbReference>
<dbReference type="Proteomes" id="UP000006565">
    <property type="component" value="Chromosome"/>
</dbReference>
<dbReference type="STRING" id="679926.Mpet_1968"/>
<dbReference type="eggNOG" id="arCOG06538">
    <property type="taxonomic scope" value="Archaea"/>
</dbReference>
<keyword evidence="10" id="KW-0067">ATP-binding</keyword>
<protein>
    <recommendedName>
        <fullName evidence="3">histidine kinase</fullName>
        <ecNumber evidence="3">2.7.13.3</ecNumber>
    </recommendedName>
</protein>
<evidence type="ECO:0000256" key="11">
    <source>
        <dbReference type="ARBA" id="ARBA00022989"/>
    </source>
</evidence>
<evidence type="ECO:0000256" key="4">
    <source>
        <dbReference type="ARBA" id="ARBA00022475"/>
    </source>
</evidence>
<dbReference type="SMART" id="SM00304">
    <property type="entry name" value="HAMP"/>
    <property type="match status" value="1"/>
</dbReference>
<evidence type="ECO:0000256" key="9">
    <source>
        <dbReference type="ARBA" id="ARBA00022777"/>
    </source>
</evidence>
<feature type="transmembrane region" description="Helical" evidence="14">
    <location>
        <begin position="7"/>
        <end position="26"/>
    </location>
</feature>
<dbReference type="GO" id="GO:0000155">
    <property type="term" value="F:phosphorelay sensor kinase activity"/>
    <property type="evidence" value="ECO:0007669"/>
    <property type="project" value="InterPro"/>
</dbReference>
<evidence type="ECO:0000256" key="8">
    <source>
        <dbReference type="ARBA" id="ARBA00022741"/>
    </source>
</evidence>
<dbReference type="GO" id="GO:0005524">
    <property type="term" value="F:ATP binding"/>
    <property type="evidence" value="ECO:0007669"/>
    <property type="project" value="UniProtKB-KW"/>
</dbReference>
<evidence type="ECO:0000313" key="17">
    <source>
        <dbReference type="Proteomes" id="UP000006565"/>
    </source>
</evidence>
<dbReference type="GeneID" id="9744446"/>
<feature type="transmembrane region" description="Helical" evidence="14">
    <location>
        <begin position="296"/>
        <end position="315"/>
    </location>
</feature>
<dbReference type="PANTHER" id="PTHR45528:SF1">
    <property type="entry name" value="SENSOR HISTIDINE KINASE CPXA"/>
    <property type="match status" value="1"/>
</dbReference>
<dbReference type="Pfam" id="PF02743">
    <property type="entry name" value="dCache_1"/>
    <property type="match status" value="1"/>
</dbReference>
<evidence type="ECO:0000256" key="14">
    <source>
        <dbReference type="SAM" id="Phobius"/>
    </source>
</evidence>
<dbReference type="Pfam" id="PF00672">
    <property type="entry name" value="HAMP"/>
    <property type="match status" value="1"/>
</dbReference>
<dbReference type="SUPFAM" id="SSF103190">
    <property type="entry name" value="Sensory domain-like"/>
    <property type="match status" value="1"/>
</dbReference>
<dbReference type="eggNOG" id="arCOG02362">
    <property type="taxonomic scope" value="Archaea"/>
</dbReference>
<evidence type="ECO:0000256" key="7">
    <source>
        <dbReference type="ARBA" id="ARBA00022692"/>
    </source>
</evidence>
<dbReference type="HOGENOM" id="CLU_570638_0_0_2"/>
<dbReference type="SUPFAM" id="SSF158472">
    <property type="entry name" value="HAMP domain-like"/>
    <property type="match status" value="1"/>
</dbReference>
<dbReference type="AlphaFoldDB" id="E1RJ48"/>
<dbReference type="InterPro" id="IPR033479">
    <property type="entry name" value="dCache_1"/>
</dbReference>
<proteinExistence type="predicted"/>
<keyword evidence="7 14" id="KW-0812">Transmembrane</keyword>
<evidence type="ECO:0000256" key="12">
    <source>
        <dbReference type="ARBA" id="ARBA00023012"/>
    </source>
</evidence>
<keyword evidence="5" id="KW-0597">Phosphoprotein</keyword>
<keyword evidence="17" id="KW-1185">Reference proteome</keyword>
<comment type="subcellular location">
    <subcellularLocation>
        <location evidence="2">Cell membrane</location>
        <topology evidence="2">Multi-pass membrane protein</topology>
    </subcellularLocation>
</comment>
<dbReference type="CDD" id="cd18773">
    <property type="entry name" value="PDC1_HK_sensor"/>
    <property type="match status" value="1"/>
</dbReference>
<evidence type="ECO:0000256" key="6">
    <source>
        <dbReference type="ARBA" id="ARBA00022679"/>
    </source>
</evidence>
<keyword evidence="11 14" id="KW-1133">Transmembrane helix</keyword>
<keyword evidence="4" id="KW-1003">Cell membrane</keyword>
<evidence type="ECO:0000256" key="5">
    <source>
        <dbReference type="ARBA" id="ARBA00022553"/>
    </source>
</evidence>